<dbReference type="Gene3D" id="3.30.700.10">
    <property type="entry name" value="Glycoprotein, Type 4 Pilin"/>
    <property type="match status" value="1"/>
</dbReference>
<gene>
    <name evidence="1" type="ORF">ACFODZ_04735</name>
</gene>
<evidence type="ECO:0000313" key="2">
    <source>
        <dbReference type="Proteomes" id="UP001595533"/>
    </source>
</evidence>
<dbReference type="EMBL" id="JBHRTS010000002">
    <property type="protein sequence ID" value="MFC3193547.1"/>
    <property type="molecule type" value="Genomic_DNA"/>
</dbReference>
<accession>A0ABV7J8R3</accession>
<dbReference type="Proteomes" id="UP001595533">
    <property type="component" value="Unassembled WGS sequence"/>
</dbReference>
<proteinExistence type="predicted"/>
<keyword evidence="2" id="KW-1185">Reference proteome</keyword>
<dbReference type="PANTHER" id="PTHR30093:SF47">
    <property type="entry name" value="TYPE IV PILUS NON-CORE MINOR PILIN PILE"/>
    <property type="match status" value="1"/>
</dbReference>
<dbReference type="Pfam" id="PF07963">
    <property type="entry name" value="N_methyl"/>
    <property type="match status" value="1"/>
</dbReference>
<dbReference type="SUPFAM" id="SSF54523">
    <property type="entry name" value="Pili subunits"/>
    <property type="match status" value="1"/>
</dbReference>
<protein>
    <submittedName>
        <fullName evidence="1">Type IV pilin protein</fullName>
    </submittedName>
</protein>
<dbReference type="InterPro" id="IPR031982">
    <property type="entry name" value="PilE-like"/>
</dbReference>
<dbReference type="PANTHER" id="PTHR30093">
    <property type="entry name" value="GENERAL SECRETION PATHWAY PROTEIN G"/>
    <property type="match status" value="1"/>
</dbReference>
<dbReference type="InterPro" id="IPR045584">
    <property type="entry name" value="Pilin-like"/>
</dbReference>
<evidence type="ECO:0000313" key="1">
    <source>
        <dbReference type="EMBL" id="MFC3193547.1"/>
    </source>
</evidence>
<dbReference type="NCBIfam" id="TIGR02532">
    <property type="entry name" value="IV_pilin_GFxxxE"/>
    <property type="match status" value="1"/>
</dbReference>
<dbReference type="Pfam" id="PF16732">
    <property type="entry name" value="ComP_DUS"/>
    <property type="match status" value="1"/>
</dbReference>
<sequence length="134" mass="15140">MKKVKGFTLVELLITVAIVALLAAYAIPNYRQYVVQSKRTEAHNKLLEVAGMYEKFYANTNRYPTNVSGGGTALSLDNSYLRWEDYQIRHQDRPNGGWRLQAVALGNQASDDPDCLRIRFDSLGQRTPAGCWND</sequence>
<organism evidence="1 2">
    <name type="scientific">Marinicella sediminis</name>
    <dbReference type="NCBI Taxonomy" id="1792834"/>
    <lineage>
        <taxon>Bacteria</taxon>
        <taxon>Pseudomonadati</taxon>
        <taxon>Pseudomonadota</taxon>
        <taxon>Gammaproteobacteria</taxon>
        <taxon>Lysobacterales</taxon>
        <taxon>Marinicellaceae</taxon>
        <taxon>Marinicella</taxon>
    </lineage>
</organism>
<dbReference type="InterPro" id="IPR012902">
    <property type="entry name" value="N_methyl_site"/>
</dbReference>
<comment type="caution">
    <text evidence="1">The sequence shown here is derived from an EMBL/GenBank/DDBJ whole genome shotgun (WGS) entry which is preliminary data.</text>
</comment>
<name>A0ABV7J8R3_9GAMM</name>
<dbReference type="RefSeq" id="WP_077410427.1">
    <property type="nucleotide sequence ID" value="NZ_JBHRTS010000002.1"/>
</dbReference>
<reference evidence="2" key="1">
    <citation type="journal article" date="2019" name="Int. J. Syst. Evol. Microbiol.">
        <title>The Global Catalogue of Microorganisms (GCM) 10K type strain sequencing project: providing services to taxonomists for standard genome sequencing and annotation.</title>
        <authorList>
            <consortium name="The Broad Institute Genomics Platform"/>
            <consortium name="The Broad Institute Genome Sequencing Center for Infectious Disease"/>
            <person name="Wu L."/>
            <person name="Ma J."/>
        </authorList>
    </citation>
    <scope>NUCLEOTIDE SEQUENCE [LARGE SCALE GENOMIC DNA]</scope>
    <source>
        <strain evidence="2">KCTC 42953</strain>
    </source>
</reference>